<evidence type="ECO:0000313" key="5">
    <source>
        <dbReference type="Proteomes" id="UP000218172"/>
    </source>
</evidence>
<dbReference type="SUPFAM" id="SSF53067">
    <property type="entry name" value="Actin-like ATPase domain"/>
    <property type="match status" value="1"/>
</dbReference>
<name>A0A2A4MTU1_9GAMM</name>
<feature type="domain" description="Carbamoyltransferase" evidence="2">
    <location>
        <begin position="6"/>
        <end position="354"/>
    </location>
</feature>
<evidence type="ECO:0000259" key="3">
    <source>
        <dbReference type="Pfam" id="PF16861"/>
    </source>
</evidence>
<dbReference type="InterPro" id="IPR051338">
    <property type="entry name" value="NodU/CmcH_Carbamoyltrnsfr"/>
</dbReference>
<comment type="similarity">
    <text evidence="1">Belongs to the NodU/CmcH family.</text>
</comment>
<dbReference type="GO" id="GO:0016740">
    <property type="term" value="F:transferase activity"/>
    <property type="evidence" value="ECO:0007669"/>
    <property type="project" value="UniProtKB-KW"/>
</dbReference>
<organism evidence="4 5">
    <name type="scientific">SAR86 cluster bacterium</name>
    <dbReference type="NCBI Taxonomy" id="2030880"/>
    <lineage>
        <taxon>Bacteria</taxon>
        <taxon>Pseudomonadati</taxon>
        <taxon>Pseudomonadota</taxon>
        <taxon>Gammaproteobacteria</taxon>
        <taxon>SAR86 cluster</taxon>
    </lineage>
</organism>
<sequence>MTLITLGISGSTGHDAAAAIFIDGELVAAVEEERLMRRRHAEGFLPYQAVRQCLLQAQVKPTDIDIVAIPYAPVSLFNKARWHYAYRHWYALDRSLDVLFNGNRRYRRHIRELNTFLESLHIPLSKLKIVPVQHQLAHASSSYHLSGSEGKTAILGLDTKGEYATIFLGYGEAGKIHRIKEFYDPDSLSGMYAAISDYLGFDILDGEFKVMGIAPLGDATKYDFSYLAKFSKGKFKIDNQLIGTVGFRRYKAKSRGHYFSQKLLDRLGPRREGNLTDEPYVHYAAAIQKCFEDYAIELVRYYLSDVLKDTGTLAIAGTSSLNIRLNQRLAELPEVKRLIVHPGCGDSGTAIGAAAYAVHKRKQKISALESVFLGPSYSTEQCIYACENHREKSRWEKLDNAPLKAAQLLADGELLAWFQGKMEFGPRALGNRSILANPAKQEVVDLLNKQLKFRESWRSFSPSVLDSFAGEFLEGPWDYYMCSSVKVAAKWREKYASVVYADGCTRAQVVSAKSNPRFHQLLKHFETISGHSLVVNTTLCRPGEALICSPEDAMNMFHGSDLKYLIMEDVLISKTEEVDSW</sequence>
<dbReference type="EMBL" id="NVQR01000025">
    <property type="protein sequence ID" value="PCH63144.1"/>
    <property type="molecule type" value="Genomic_DNA"/>
</dbReference>
<feature type="domain" description="Carbamoyltransferase C-terminal" evidence="3">
    <location>
        <begin position="406"/>
        <end position="574"/>
    </location>
</feature>
<evidence type="ECO:0000259" key="2">
    <source>
        <dbReference type="Pfam" id="PF02543"/>
    </source>
</evidence>
<evidence type="ECO:0000256" key="1">
    <source>
        <dbReference type="ARBA" id="ARBA00006129"/>
    </source>
</evidence>
<evidence type="ECO:0000313" key="4">
    <source>
        <dbReference type="EMBL" id="PCH63144.1"/>
    </source>
</evidence>
<dbReference type="Gene3D" id="3.30.420.40">
    <property type="match status" value="2"/>
</dbReference>
<dbReference type="InterPro" id="IPR038152">
    <property type="entry name" value="Carbam_trans_C_sf"/>
</dbReference>
<dbReference type="InterPro" id="IPR031730">
    <property type="entry name" value="Carbam_trans_C"/>
</dbReference>
<proteinExistence type="inferred from homology"/>
<dbReference type="InterPro" id="IPR043129">
    <property type="entry name" value="ATPase_NBD"/>
</dbReference>
<protein>
    <submittedName>
        <fullName evidence="4">Carbamoyltransferase</fullName>
    </submittedName>
</protein>
<reference evidence="5" key="1">
    <citation type="submission" date="2017-08" db="EMBL/GenBank/DDBJ databases">
        <title>A dynamic microbial community with high functional redundancy inhabits the cold, oxic subseafloor aquifer.</title>
        <authorList>
            <person name="Tully B.J."/>
            <person name="Wheat C.G."/>
            <person name="Glazer B.T."/>
            <person name="Huber J.A."/>
        </authorList>
    </citation>
    <scope>NUCLEOTIDE SEQUENCE [LARGE SCALE GENOMIC DNA]</scope>
</reference>
<dbReference type="Proteomes" id="UP000218172">
    <property type="component" value="Unassembled WGS sequence"/>
</dbReference>
<dbReference type="Gene3D" id="3.90.870.20">
    <property type="entry name" value="Carbamoyltransferase, C-terminal domain"/>
    <property type="match status" value="1"/>
</dbReference>
<dbReference type="Pfam" id="PF02543">
    <property type="entry name" value="Carbam_trans_N"/>
    <property type="match status" value="1"/>
</dbReference>
<gene>
    <name evidence="4" type="ORF">COC19_01545</name>
</gene>
<dbReference type="InterPro" id="IPR003696">
    <property type="entry name" value="Carbtransf_dom"/>
</dbReference>
<dbReference type="PANTHER" id="PTHR34847:SF1">
    <property type="entry name" value="NODULATION PROTEIN U"/>
    <property type="match status" value="1"/>
</dbReference>
<keyword evidence="4" id="KW-0808">Transferase</keyword>
<dbReference type="Pfam" id="PF16861">
    <property type="entry name" value="Carbam_trans_C"/>
    <property type="match status" value="1"/>
</dbReference>
<dbReference type="PANTHER" id="PTHR34847">
    <property type="entry name" value="NODULATION PROTEIN U"/>
    <property type="match status" value="1"/>
</dbReference>
<comment type="caution">
    <text evidence="4">The sequence shown here is derived from an EMBL/GenBank/DDBJ whole genome shotgun (WGS) entry which is preliminary data.</text>
</comment>
<accession>A0A2A4MTU1</accession>
<dbReference type="CDD" id="cd24098">
    <property type="entry name" value="ASKHA_NBD_TobZ_N"/>
    <property type="match status" value="1"/>
</dbReference>
<dbReference type="AlphaFoldDB" id="A0A2A4MTU1"/>